<dbReference type="eggNOG" id="ENOG502T8B2">
    <property type="taxonomic scope" value="Eukaryota"/>
</dbReference>
<dbReference type="InterPro" id="IPR018714">
    <property type="entry name" value="DUF2237"/>
</dbReference>
<keyword evidence="2" id="KW-1185">Reference proteome</keyword>
<reference evidence="2" key="1">
    <citation type="journal article" date="2012" name="PLoS Genet.">
        <title>The genomes of the fungal plant pathogens Cladosporium fulvum and Dothistroma septosporum reveal adaptation to different hosts and lifestyles but also signatures of common ancestry.</title>
        <authorList>
            <person name="de Wit P.J.G.M."/>
            <person name="van der Burgt A."/>
            <person name="Oekmen B."/>
            <person name="Stergiopoulos I."/>
            <person name="Abd-Elsalam K.A."/>
            <person name="Aerts A.L."/>
            <person name="Bahkali A.H."/>
            <person name="Beenen H.G."/>
            <person name="Chettri P."/>
            <person name="Cox M.P."/>
            <person name="Datema E."/>
            <person name="de Vries R.P."/>
            <person name="Dhillon B."/>
            <person name="Ganley A.R."/>
            <person name="Griffiths S.A."/>
            <person name="Guo Y."/>
            <person name="Hamelin R.C."/>
            <person name="Henrissat B."/>
            <person name="Kabir M.S."/>
            <person name="Jashni M.K."/>
            <person name="Kema G."/>
            <person name="Klaubauf S."/>
            <person name="Lapidus A."/>
            <person name="Levasseur A."/>
            <person name="Lindquist E."/>
            <person name="Mehrabi R."/>
            <person name="Ohm R.A."/>
            <person name="Owen T.J."/>
            <person name="Salamov A."/>
            <person name="Schwelm A."/>
            <person name="Schijlen E."/>
            <person name="Sun H."/>
            <person name="van den Burg H.A."/>
            <person name="van Ham R.C.H.J."/>
            <person name="Zhang S."/>
            <person name="Goodwin S.B."/>
            <person name="Grigoriev I.V."/>
            <person name="Collemare J."/>
            <person name="Bradshaw R.E."/>
        </authorList>
    </citation>
    <scope>NUCLEOTIDE SEQUENCE [LARGE SCALE GENOMIC DNA]</scope>
    <source>
        <strain evidence="2">NZE10 / CBS 128990</strain>
    </source>
</reference>
<dbReference type="OMA" id="CISAYDF"/>
<dbReference type="Gene3D" id="3.30.56.110">
    <property type="entry name" value="Protein of unknown function DUF2237"/>
    <property type="match status" value="1"/>
</dbReference>
<protein>
    <submittedName>
        <fullName evidence="1">Uncharacterized protein</fullName>
    </submittedName>
</protein>
<accession>M2Y058</accession>
<organism evidence="1 2">
    <name type="scientific">Dothistroma septosporum (strain NZE10 / CBS 128990)</name>
    <name type="common">Red band needle blight fungus</name>
    <name type="synonym">Mycosphaerella pini</name>
    <dbReference type="NCBI Taxonomy" id="675120"/>
    <lineage>
        <taxon>Eukaryota</taxon>
        <taxon>Fungi</taxon>
        <taxon>Dikarya</taxon>
        <taxon>Ascomycota</taxon>
        <taxon>Pezizomycotina</taxon>
        <taxon>Dothideomycetes</taxon>
        <taxon>Dothideomycetidae</taxon>
        <taxon>Mycosphaerellales</taxon>
        <taxon>Mycosphaerellaceae</taxon>
        <taxon>Dothistroma</taxon>
    </lineage>
</organism>
<evidence type="ECO:0000313" key="1">
    <source>
        <dbReference type="EMBL" id="EME38709.1"/>
    </source>
</evidence>
<reference evidence="1 2" key="2">
    <citation type="journal article" date="2012" name="PLoS Pathog.">
        <title>Diverse lifestyles and strategies of plant pathogenesis encoded in the genomes of eighteen Dothideomycetes fungi.</title>
        <authorList>
            <person name="Ohm R.A."/>
            <person name="Feau N."/>
            <person name="Henrissat B."/>
            <person name="Schoch C.L."/>
            <person name="Horwitz B.A."/>
            <person name="Barry K.W."/>
            <person name="Condon B.J."/>
            <person name="Copeland A.C."/>
            <person name="Dhillon B."/>
            <person name="Glaser F."/>
            <person name="Hesse C.N."/>
            <person name="Kosti I."/>
            <person name="LaButti K."/>
            <person name="Lindquist E.A."/>
            <person name="Lucas S."/>
            <person name="Salamov A.A."/>
            <person name="Bradshaw R.E."/>
            <person name="Ciuffetti L."/>
            <person name="Hamelin R.C."/>
            <person name="Kema G.H.J."/>
            <person name="Lawrence C."/>
            <person name="Scott J.A."/>
            <person name="Spatafora J.W."/>
            <person name="Turgeon B.G."/>
            <person name="de Wit P.J.G.M."/>
            <person name="Zhong S."/>
            <person name="Goodwin S.B."/>
            <person name="Grigoriev I.V."/>
        </authorList>
    </citation>
    <scope>NUCLEOTIDE SEQUENCE [LARGE SCALE GENOMIC DNA]</scope>
    <source>
        <strain evidence="2">NZE10 / CBS 128990</strain>
    </source>
</reference>
<dbReference type="PANTHER" id="PTHR37466:SF1">
    <property type="entry name" value="SLR1628 PROTEIN"/>
    <property type="match status" value="1"/>
</dbReference>
<dbReference type="Pfam" id="PF09996">
    <property type="entry name" value="DUF2237"/>
    <property type="match status" value="1"/>
</dbReference>
<gene>
    <name evidence="1" type="ORF">DOTSEDRAFT_92051</name>
</gene>
<dbReference type="AlphaFoldDB" id="M2Y058"/>
<name>M2Y058_DOTSN</name>
<dbReference type="OrthoDB" id="1517790at2759"/>
<dbReference type="Proteomes" id="UP000016933">
    <property type="component" value="Unassembled WGS sequence"/>
</dbReference>
<dbReference type="PANTHER" id="PTHR37466">
    <property type="entry name" value="SLR1628 PROTEIN"/>
    <property type="match status" value="1"/>
</dbReference>
<sequence>MSDQKNVHGTTLTQHTLNAGFHKDGFCRTSPNDKRNLTIAATLTHSFLQCEYGDDDYKGLKAGDKTCISAYDFRQAIKEMGPDTAPKVDLNATHDKALNVIGLDELKKYAGKRR</sequence>
<proteinExistence type="predicted"/>
<dbReference type="EMBL" id="KB446546">
    <property type="protein sequence ID" value="EME38709.1"/>
    <property type="molecule type" value="Genomic_DNA"/>
</dbReference>
<dbReference type="HOGENOM" id="CLU_127770_2_0_1"/>
<evidence type="ECO:0000313" key="2">
    <source>
        <dbReference type="Proteomes" id="UP000016933"/>
    </source>
</evidence>